<evidence type="ECO:0000256" key="3">
    <source>
        <dbReference type="ARBA" id="ARBA00022475"/>
    </source>
</evidence>
<feature type="transmembrane region" description="Helical" evidence="7">
    <location>
        <begin position="170"/>
        <end position="190"/>
    </location>
</feature>
<feature type="transmembrane region" description="Helical" evidence="7">
    <location>
        <begin position="259"/>
        <end position="280"/>
    </location>
</feature>
<feature type="transmembrane region" description="Helical" evidence="7">
    <location>
        <begin position="233"/>
        <end position="253"/>
    </location>
</feature>
<keyword evidence="9" id="KW-1185">Reference proteome</keyword>
<dbReference type="EMBL" id="JAPNOA010000026">
    <property type="protein sequence ID" value="MCY0965410.1"/>
    <property type="molecule type" value="Genomic_DNA"/>
</dbReference>
<dbReference type="PANTHER" id="PTHR36838:SF3">
    <property type="entry name" value="TRANSPORTER AUXIN EFFLUX CARRIER EC FAMILY"/>
    <property type="match status" value="1"/>
</dbReference>
<feature type="transmembrane region" description="Helical" evidence="7">
    <location>
        <begin position="65"/>
        <end position="84"/>
    </location>
</feature>
<comment type="caution">
    <text evidence="8">The sequence shown here is derived from an EMBL/GenBank/DDBJ whole genome shotgun (WGS) entry which is preliminary data.</text>
</comment>
<feature type="transmembrane region" description="Helical" evidence="7">
    <location>
        <begin position="6"/>
        <end position="22"/>
    </location>
</feature>
<dbReference type="RefSeq" id="WP_283173622.1">
    <property type="nucleotide sequence ID" value="NZ_JAPNOA010000026.1"/>
</dbReference>
<evidence type="ECO:0000313" key="8">
    <source>
        <dbReference type="EMBL" id="MCY0965410.1"/>
    </source>
</evidence>
<keyword evidence="2" id="KW-0813">Transport</keyword>
<evidence type="ECO:0000256" key="6">
    <source>
        <dbReference type="ARBA" id="ARBA00023136"/>
    </source>
</evidence>
<reference evidence="8" key="1">
    <citation type="submission" date="2022-11" db="EMBL/GenBank/DDBJ databases">
        <title>Parathalassolutuus dongxingensis gen. nov., sp. nov., a novel member of family Oceanospirillaceae isolated from a coastal shrimp pond in Guangxi, China.</title>
        <authorList>
            <person name="Chen H."/>
        </authorList>
    </citation>
    <scope>NUCLEOTIDE SEQUENCE</scope>
    <source>
        <strain evidence="8">G-43</strain>
    </source>
</reference>
<organism evidence="8 9">
    <name type="scientific">Parathalassolituus penaei</name>
    <dbReference type="NCBI Taxonomy" id="2997323"/>
    <lineage>
        <taxon>Bacteria</taxon>
        <taxon>Pseudomonadati</taxon>
        <taxon>Pseudomonadota</taxon>
        <taxon>Gammaproteobacteria</taxon>
        <taxon>Oceanospirillales</taxon>
        <taxon>Oceanospirillaceae</taxon>
        <taxon>Parathalassolituus</taxon>
    </lineage>
</organism>
<dbReference type="AlphaFoldDB" id="A0A9X3EEU4"/>
<dbReference type="Proteomes" id="UP001150830">
    <property type="component" value="Unassembled WGS sequence"/>
</dbReference>
<keyword evidence="4 7" id="KW-0812">Transmembrane</keyword>
<keyword evidence="6 7" id="KW-0472">Membrane</keyword>
<dbReference type="InterPro" id="IPR004776">
    <property type="entry name" value="Mem_transp_PIN-like"/>
</dbReference>
<feature type="transmembrane region" description="Helical" evidence="7">
    <location>
        <begin position="96"/>
        <end position="115"/>
    </location>
</feature>
<feature type="transmembrane region" description="Helical" evidence="7">
    <location>
        <begin position="202"/>
        <end position="221"/>
    </location>
</feature>
<dbReference type="PANTHER" id="PTHR36838">
    <property type="entry name" value="AUXIN EFFLUX CARRIER FAMILY PROTEIN"/>
    <property type="match status" value="1"/>
</dbReference>
<comment type="subcellular location">
    <subcellularLocation>
        <location evidence="1">Membrane</location>
        <topology evidence="1">Multi-pass membrane protein</topology>
    </subcellularLocation>
</comment>
<feature type="transmembrane region" description="Helical" evidence="7">
    <location>
        <begin position="292"/>
        <end position="315"/>
    </location>
</feature>
<keyword evidence="3" id="KW-1003">Cell membrane</keyword>
<evidence type="ECO:0000256" key="5">
    <source>
        <dbReference type="ARBA" id="ARBA00022989"/>
    </source>
</evidence>
<evidence type="ECO:0000256" key="1">
    <source>
        <dbReference type="ARBA" id="ARBA00004141"/>
    </source>
</evidence>
<evidence type="ECO:0000256" key="7">
    <source>
        <dbReference type="SAM" id="Phobius"/>
    </source>
</evidence>
<sequence>MPNILSIIVPVFAIIGTGYFLAKRDFLPKDSLPMLSKLVLFCLIPALNFGTIARMKLEDVLVWDFLGVYAIGALLAQLVAVLVFKGWFGNSTTEAAIKALGVSMPNSIFVGFPVVTQAFGPEWGHTFMFAVIIENIVTLPSVLIMAELGNSQHGKGANLGLVLTGILQRLFRNPIIISMTLGLMVSASGLSLPEAISKPLSVLGSAAPALALLVIGGSLVGTEMRGNLRELGTVSAIKLLVHPLMIVLVLLVWPAVDPMIMALLIVYAALPSAAIFPIIGGQYGQRDFCASSLALTTLASFFSLALVLSLVLTLVV</sequence>
<keyword evidence="5 7" id="KW-1133">Transmembrane helix</keyword>
<evidence type="ECO:0000256" key="2">
    <source>
        <dbReference type="ARBA" id="ARBA00022448"/>
    </source>
</evidence>
<evidence type="ECO:0000256" key="4">
    <source>
        <dbReference type="ARBA" id="ARBA00022692"/>
    </source>
</evidence>
<proteinExistence type="predicted"/>
<feature type="transmembrane region" description="Helical" evidence="7">
    <location>
        <begin position="127"/>
        <end position="149"/>
    </location>
</feature>
<feature type="transmembrane region" description="Helical" evidence="7">
    <location>
        <begin position="34"/>
        <end position="53"/>
    </location>
</feature>
<dbReference type="Pfam" id="PF03547">
    <property type="entry name" value="Mem_trans"/>
    <property type="match status" value="1"/>
</dbReference>
<name>A0A9X3EEU4_9GAMM</name>
<accession>A0A9X3EEU4</accession>
<protein>
    <submittedName>
        <fullName evidence="8">AEC family transporter</fullName>
    </submittedName>
</protein>
<dbReference type="GO" id="GO:0055085">
    <property type="term" value="P:transmembrane transport"/>
    <property type="evidence" value="ECO:0007669"/>
    <property type="project" value="InterPro"/>
</dbReference>
<dbReference type="GO" id="GO:0016020">
    <property type="term" value="C:membrane"/>
    <property type="evidence" value="ECO:0007669"/>
    <property type="project" value="UniProtKB-SubCell"/>
</dbReference>
<evidence type="ECO:0000313" key="9">
    <source>
        <dbReference type="Proteomes" id="UP001150830"/>
    </source>
</evidence>
<gene>
    <name evidence="8" type="ORF">OUO13_09445</name>
</gene>